<gene>
    <name evidence="11" type="ORF">A3841_16600</name>
</gene>
<dbReference type="PRINTS" id="PR00507">
    <property type="entry name" value="N12N6MTFRASE"/>
</dbReference>
<dbReference type="InterPro" id="IPR051537">
    <property type="entry name" value="DNA_Adenine_Mtase"/>
</dbReference>
<comment type="catalytic activity">
    <reaction evidence="7">
        <text>a 2'-deoxyadenosine in DNA + S-adenosyl-L-methionine = an N(6)-methyl-2'-deoxyadenosine in DNA + S-adenosyl-L-homocysteine + H(+)</text>
        <dbReference type="Rhea" id="RHEA:15197"/>
        <dbReference type="Rhea" id="RHEA-COMP:12418"/>
        <dbReference type="Rhea" id="RHEA-COMP:12419"/>
        <dbReference type="ChEBI" id="CHEBI:15378"/>
        <dbReference type="ChEBI" id="CHEBI:57856"/>
        <dbReference type="ChEBI" id="CHEBI:59789"/>
        <dbReference type="ChEBI" id="CHEBI:90615"/>
        <dbReference type="ChEBI" id="CHEBI:90616"/>
        <dbReference type="EC" id="2.1.1.72"/>
    </reaction>
</comment>
<evidence type="ECO:0000313" key="12">
    <source>
        <dbReference type="Proteomes" id="UP000186551"/>
    </source>
</evidence>
<evidence type="ECO:0000256" key="3">
    <source>
        <dbReference type="ARBA" id="ARBA00022603"/>
    </source>
</evidence>
<sequence length="797" mass="91095">MTKHKLTLPKLESLLLKACDILRGNMDASEFKEHIFGMLFLKRLSDKFEEDRANLKKEYEAKGWSEELIQKQLDNPNKYNFYIPEQSLWKNIRHLKKDVGTALNKALAAIEDANPNTLQDVLKGINYNKKIGQKAMDDAKLVEFIQHFENIPLKDSDFEFPDLLGAAYEYLIKYFADSAGKKGGEFYTPAEVVRLLVTILEPAQGMSIYDPTVGSGGMLIQSKNYVEEMGGNTRDLALYGQEMNGTTWALCRMNMLLHGFYSADIRNEDTLKNPQHLQENGELRRYDRVIANPPFSQNYSSKEMLHKDRFKYWMPESGKKGDFMFVQHMVSTLKTSGRMAVVMPHGVLFRGGEEKACRTWLVQSGLLEAVIGLPPGLFYGTGIPACVLVVNKKDAADRKEVLFINADKEYKEGKAQNKLRPEDIEKINYVYHHRQQVEKYARLVSHLELAQEDFNLNIRRYVDNSPAPEPHDVHAHLNGGIPASEVETLKQNGMVHYKGLKEDLFCDLKPNYLQLHPHISEKESIKPLVEAHTGVAEVLQQYSNLFSLWWGQYQQELQQLPNGKPLYKVKQQGYTSLVEFFQPLPMLSDSQLRGAFAGFWSDLNSDLKSVAVSGWGPELIPDADILASQFPEQLVKIEQYKARIAEIEAALEEAEGEDYDWENSERGALPKGMLKDLKAKAKTDKSIKVLVAKHEALIKELKTLKADISTIEKKKDELVEMARQKITPADAEELILQRWQNTLWAGLQTHLKQNQMEVLAQLENLFEKYQVNMKKLLSSREEEQAILQDFLVELGYE</sequence>
<dbReference type="Proteomes" id="UP000186551">
    <property type="component" value="Unassembled WGS sequence"/>
</dbReference>
<evidence type="ECO:0000313" key="11">
    <source>
        <dbReference type="EMBL" id="OKL39981.1"/>
    </source>
</evidence>
<dbReference type="OrthoDB" id="9814572at2"/>
<dbReference type="InterPro" id="IPR003356">
    <property type="entry name" value="DNA_methylase_A-5"/>
</dbReference>
<dbReference type="GO" id="GO:0009007">
    <property type="term" value="F:site-specific DNA-methyltransferase (adenine-specific) activity"/>
    <property type="evidence" value="ECO:0007669"/>
    <property type="project" value="UniProtKB-EC"/>
</dbReference>
<keyword evidence="6" id="KW-0680">Restriction system</keyword>
<dbReference type="InterPro" id="IPR022749">
    <property type="entry name" value="D12N6_MeTrfase_N"/>
</dbReference>
<dbReference type="Gene3D" id="3.40.50.150">
    <property type="entry name" value="Vaccinia Virus protein VP39"/>
    <property type="match status" value="1"/>
</dbReference>
<proteinExistence type="inferred from homology"/>
<evidence type="ECO:0000259" key="10">
    <source>
        <dbReference type="Pfam" id="PF12161"/>
    </source>
</evidence>
<dbReference type="GO" id="GO:0004519">
    <property type="term" value="F:endonuclease activity"/>
    <property type="evidence" value="ECO:0007669"/>
    <property type="project" value="UniProtKB-KW"/>
</dbReference>
<keyword evidence="3" id="KW-0489">Methyltransferase</keyword>
<dbReference type="SUPFAM" id="SSF53335">
    <property type="entry name" value="S-adenosyl-L-methionine-dependent methyltransferases"/>
    <property type="match status" value="1"/>
</dbReference>
<evidence type="ECO:0000256" key="1">
    <source>
        <dbReference type="ARBA" id="ARBA00006594"/>
    </source>
</evidence>
<keyword evidence="5" id="KW-0949">S-adenosyl-L-methionine</keyword>
<dbReference type="PANTHER" id="PTHR42933:SF3">
    <property type="entry name" value="TYPE I RESTRICTION ENZYME MJAVIII METHYLASE SUBUNIT"/>
    <property type="match status" value="1"/>
</dbReference>
<dbReference type="STRING" id="1797110.A3841_16600"/>
<dbReference type="GO" id="GO:0008170">
    <property type="term" value="F:N-methyltransferase activity"/>
    <property type="evidence" value="ECO:0007669"/>
    <property type="project" value="InterPro"/>
</dbReference>
<keyword evidence="8" id="KW-0175">Coiled coil</keyword>
<dbReference type="RefSeq" id="WP_073852089.1">
    <property type="nucleotide sequence ID" value="NZ_LVWA01000005.1"/>
</dbReference>
<dbReference type="Gene3D" id="1.20.1260.30">
    <property type="match status" value="1"/>
</dbReference>
<comment type="caution">
    <text evidence="11">The sequence shown here is derived from an EMBL/GenBank/DDBJ whole genome shotgun (WGS) entry which is preliminary data.</text>
</comment>
<evidence type="ECO:0000256" key="6">
    <source>
        <dbReference type="ARBA" id="ARBA00022747"/>
    </source>
</evidence>
<dbReference type="GO" id="GO:0009307">
    <property type="term" value="P:DNA restriction-modification system"/>
    <property type="evidence" value="ECO:0007669"/>
    <property type="project" value="UniProtKB-KW"/>
</dbReference>
<keyword evidence="4" id="KW-0808">Transferase</keyword>
<feature type="domain" description="DNA methylase adenine-specific" evidence="9">
    <location>
        <begin position="162"/>
        <end position="465"/>
    </location>
</feature>
<feature type="domain" description="N6 adenine-specific DNA methyltransferase N-terminal" evidence="10">
    <location>
        <begin position="11"/>
        <end position="148"/>
    </location>
</feature>
<protein>
    <recommendedName>
        <fullName evidence="2">site-specific DNA-methyltransferase (adenine-specific)</fullName>
        <ecNumber evidence="2">2.1.1.72</ecNumber>
    </recommendedName>
</protein>
<dbReference type="EC" id="2.1.1.72" evidence="2"/>
<dbReference type="AlphaFoldDB" id="A0A1Q5PCR6"/>
<dbReference type="Pfam" id="PF02384">
    <property type="entry name" value="N6_Mtase"/>
    <property type="match status" value="1"/>
</dbReference>
<organism evidence="11 12">
    <name type="scientific">Pontibacter flavimaris</name>
    <dbReference type="NCBI Taxonomy" id="1797110"/>
    <lineage>
        <taxon>Bacteria</taxon>
        <taxon>Pseudomonadati</taxon>
        <taxon>Bacteroidota</taxon>
        <taxon>Cytophagia</taxon>
        <taxon>Cytophagales</taxon>
        <taxon>Hymenobacteraceae</taxon>
        <taxon>Pontibacter</taxon>
    </lineage>
</organism>
<keyword evidence="11" id="KW-0378">Hydrolase</keyword>
<evidence type="ECO:0000256" key="5">
    <source>
        <dbReference type="ARBA" id="ARBA00022691"/>
    </source>
</evidence>
<dbReference type="Pfam" id="PF12161">
    <property type="entry name" value="HsdM_N"/>
    <property type="match status" value="1"/>
</dbReference>
<comment type="similarity">
    <text evidence="1">Belongs to the N(4)/N(6)-methyltransferase family.</text>
</comment>
<keyword evidence="11" id="KW-0255">Endonuclease</keyword>
<dbReference type="GO" id="GO:0032259">
    <property type="term" value="P:methylation"/>
    <property type="evidence" value="ECO:0007669"/>
    <property type="project" value="UniProtKB-KW"/>
</dbReference>
<accession>A0A1Q5PCR6</accession>
<reference evidence="11 12" key="1">
    <citation type="submission" date="2016-03" db="EMBL/GenBank/DDBJ databases">
        <title>Genome sequence of Pontibacter sp. nov., of the family cytophagaceae, isolated from marine sediment of the Yellow Sea, China.</title>
        <authorList>
            <person name="Zhang G."/>
            <person name="Zhang R."/>
        </authorList>
    </citation>
    <scope>NUCLEOTIDE SEQUENCE [LARGE SCALE GENOMIC DNA]</scope>
    <source>
        <strain evidence="11 12">S10-8</strain>
    </source>
</reference>
<evidence type="ECO:0000256" key="8">
    <source>
        <dbReference type="SAM" id="Coils"/>
    </source>
</evidence>
<feature type="coiled-coil region" evidence="8">
    <location>
        <begin position="752"/>
        <end position="779"/>
    </location>
</feature>
<evidence type="ECO:0000256" key="2">
    <source>
        <dbReference type="ARBA" id="ARBA00011900"/>
    </source>
</evidence>
<dbReference type="GO" id="GO:0003677">
    <property type="term" value="F:DNA binding"/>
    <property type="evidence" value="ECO:0007669"/>
    <property type="project" value="InterPro"/>
</dbReference>
<dbReference type="InterPro" id="IPR038333">
    <property type="entry name" value="T1MK-like_N_sf"/>
</dbReference>
<keyword evidence="12" id="KW-1185">Reference proteome</keyword>
<feature type="coiled-coil region" evidence="8">
    <location>
        <begin position="687"/>
        <end position="721"/>
    </location>
</feature>
<name>A0A1Q5PCR6_9BACT</name>
<dbReference type="InterPro" id="IPR029063">
    <property type="entry name" value="SAM-dependent_MTases_sf"/>
</dbReference>
<dbReference type="EMBL" id="LVWA01000005">
    <property type="protein sequence ID" value="OKL39981.1"/>
    <property type="molecule type" value="Genomic_DNA"/>
</dbReference>
<keyword evidence="11" id="KW-0540">Nuclease</keyword>
<evidence type="ECO:0000256" key="4">
    <source>
        <dbReference type="ARBA" id="ARBA00022679"/>
    </source>
</evidence>
<dbReference type="PANTHER" id="PTHR42933">
    <property type="entry name" value="SLR6095 PROTEIN"/>
    <property type="match status" value="1"/>
</dbReference>
<evidence type="ECO:0000259" key="9">
    <source>
        <dbReference type="Pfam" id="PF02384"/>
    </source>
</evidence>
<evidence type="ECO:0000256" key="7">
    <source>
        <dbReference type="ARBA" id="ARBA00047942"/>
    </source>
</evidence>